<dbReference type="OrthoDB" id="209680at2157"/>
<protein>
    <recommendedName>
        <fullName evidence="1">DUF8106 domain-containing protein</fullName>
    </recommendedName>
</protein>
<name>A0A1I3C2A8_9EURY</name>
<dbReference type="InterPro" id="IPR058419">
    <property type="entry name" value="DUF8106"/>
</dbReference>
<sequence length="66" mass="7258">MSTHHTSTDDTNSRPKAVLFCPDCGHESGLSGDWIVNEGPERTTHTCPVCEATVEDRHRPEPMLAP</sequence>
<organism evidence="2 3">
    <name type="scientific">Halorubrum aquaticum</name>
    <dbReference type="NCBI Taxonomy" id="387340"/>
    <lineage>
        <taxon>Archaea</taxon>
        <taxon>Methanobacteriati</taxon>
        <taxon>Methanobacteriota</taxon>
        <taxon>Stenosarchaea group</taxon>
        <taxon>Halobacteria</taxon>
        <taxon>Halobacteriales</taxon>
        <taxon>Haloferacaceae</taxon>
        <taxon>Halorubrum</taxon>
    </lineage>
</organism>
<proteinExistence type="predicted"/>
<evidence type="ECO:0000313" key="2">
    <source>
        <dbReference type="EMBL" id="SFH68705.1"/>
    </source>
</evidence>
<keyword evidence="3" id="KW-1185">Reference proteome</keyword>
<dbReference type="Pfam" id="PF26408">
    <property type="entry name" value="DUF8106"/>
    <property type="match status" value="1"/>
</dbReference>
<dbReference type="AlphaFoldDB" id="A0A1I3C2A8"/>
<reference evidence="2 3" key="1">
    <citation type="submission" date="2016-10" db="EMBL/GenBank/DDBJ databases">
        <authorList>
            <person name="Varghese N."/>
            <person name="Submissions S."/>
        </authorList>
    </citation>
    <scope>NUCLEOTIDE SEQUENCE [LARGE SCALE GENOMIC DNA]</scope>
    <source>
        <strain evidence="2 3">CGMCC 1.6377</strain>
    </source>
</reference>
<gene>
    <name evidence="2" type="ORF">SAMN04488066_1181</name>
</gene>
<feature type="domain" description="DUF8106" evidence="1">
    <location>
        <begin position="15"/>
        <end position="57"/>
    </location>
</feature>
<evidence type="ECO:0000313" key="3">
    <source>
        <dbReference type="Proteomes" id="UP000323537"/>
    </source>
</evidence>
<dbReference type="Proteomes" id="UP000323537">
    <property type="component" value="Unassembled WGS sequence"/>
</dbReference>
<dbReference type="RefSeq" id="WP_149785181.1">
    <property type="nucleotide sequence ID" value="NZ_BAAADP010000002.1"/>
</dbReference>
<dbReference type="EMBL" id="FOPZ01000018">
    <property type="protein sequence ID" value="SFH68705.1"/>
    <property type="molecule type" value="Genomic_DNA"/>
</dbReference>
<evidence type="ECO:0000259" key="1">
    <source>
        <dbReference type="Pfam" id="PF26408"/>
    </source>
</evidence>
<accession>A0A1I3C2A8</accession>